<protein>
    <submittedName>
        <fullName evidence="2">Uncharacterized protein</fullName>
    </submittedName>
</protein>
<evidence type="ECO:0000256" key="1">
    <source>
        <dbReference type="SAM" id="MobiDB-lite"/>
    </source>
</evidence>
<dbReference type="Proteomes" id="UP000485058">
    <property type="component" value="Unassembled WGS sequence"/>
</dbReference>
<comment type="caution">
    <text evidence="2">The sequence shown here is derived from an EMBL/GenBank/DDBJ whole genome shotgun (WGS) entry which is preliminary data.</text>
</comment>
<feature type="region of interest" description="Disordered" evidence="1">
    <location>
        <begin position="65"/>
        <end position="102"/>
    </location>
</feature>
<evidence type="ECO:0000313" key="3">
    <source>
        <dbReference type="Proteomes" id="UP000485058"/>
    </source>
</evidence>
<keyword evidence="3" id="KW-1185">Reference proteome</keyword>
<gene>
    <name evidence="2" type="ORF">HaLaN_10612</name>
</gene>
<proteinExistence type="predicted"/>
<reference evidence="2 3" key="1">
    <citation type="submission" date="2020-02" db="EMBL/GenBank/DDBJ databases">
        <title>Draft genome sequence of Haematococcus lacustris strain NIES-144.</title>
        <authorList>
            <person name="Morimoto D."/>
            <person name="Nakagawa S."/>
            <person name="Yoshida T."/>
            <person name="Sawayama S."/>
        </authorList>
    </citation>
    <scope>NUCLEOTIDE SEQUENCE [LARGE SCALE GENOMIC DNA]</scope>
    <source>
        <strain evidence="2 3">NIES-144</strain>
    </source>
</reference>
<feature type="compositionally biased region" description="Basic and acidic residues" evidence="1">
    <location>
        <begin position="67"/>
        <end position="78"/>
    </location>
</feature>
<evidence type="ECO:0000313" key="2">
    <source>
        <dbReference type="EMBL" id="GFH14536.1"/>
    </source>
</evidence>
<feature type="non-terminal residue" evidence="2">
    <location>
        <position position="163"/>
    </location>
</feature>
<accession>A0A699Z5I0</accession>
<organism evidence="2 3">
    <name type="scientific">Haematococcus lacustris</name>
    <name type="common">Green alga</name>
    <name type="synonym">Haematococcus pluvialis</name>
    <dbReference type="NCBI Taxonomy" id="44745"/>
    <lineage>
        <taxon>Eukaryota</taxon>
        <taxon>Viridiplantae</taxon>
        <taxon>Chlorophyta</taxon>
        <taxon>core chlorophytes</taxon>
        <taxon>Chlorophyceae</taxon>
        <taxon>CS clade</taxon>
        <taxon>Chlamydomonadales</taxon>
        <taxon>Haematococcaceae</taxon>
        <taxon>Haematococcus</taxon>
    </lineage>
</organism>
<name>A0A699Z5I0_HAELA</name>
<dbReference type="AlphaFoldDB" id="A0A699Z5I0"/>
<feature type="non-terminal residue" evidence="2">
    <location>
        <position position="1"/>
    </location>
</feature>
<sequence length="163" mass="17187">MGWGPVQASGSWMAGSCIIPSTSCVVSTDWNIVQSEGEHTPTLTGLDLGTSRISATSSNAPMFCRPHGVDAGRSHDDALGDGASSTTSCNDEPEAMVPIPGSVTSNTYNTAYARLSPRPIAKHKLALPRAFQGVAGPPVQLSRSCKSWLPPFEKSTTLERLED</sequence>
<dbReference type="EMBL" id="BLLF01000738">
    <property type="protein sequence ID" value="GFH14536.1"/>
    <property type="molecule type" value="Genomic_DNA"/>
</dbReference>